<name>A0A4D6N2U8_VIGUN</name>
<dbReference type="AlphaFoldDB" id="A0A4D6N2U8"/>
<gene>
    <name evidence="1" type="ORF">DEO72_LG9g1427</name>
</gene>
<organism evidence="1 2">
    <name type="scientific">Vigna unguiculata</name>
    <name type="common">Cowpea</name>
    <dbReference type="NCBI Taxonomy" id="3917"/>
    <lineage>
        <taxon>Eukaryota</taxon>
        <taxon>Viridiplantae</taxon>
        <taxon>Streptophyta</taxon>
        <taxon>Embryophyta</taxon>
        <taxon>Tracheophyta</taxon>
        <taxon>Spermatophyta</taxon>
        <taxon>Magnoliopsida</taxon>
        <taxon>eudicotyledons</taxon>
        <taxon>Gunneridae</taxon>
        <taxon>Pentapetalae</taxon>
        <taxon>rosids</taxon>
        <taxon>fabids</taxon>
        <taxon>Fabales</taxon>
        <taxon>Fabaceae</taxon>
        <taxon>Papilionoideae</taxon>
        <taxon>50 kb inversion clade</taxon>
        <taxon>NPAAA clade</taxon>
        <taxon>indigoferoid/millettioid clade</taxon>
        <taxon>Phaseoleae</taxon>
        <taxon>Vigna</taxon>
    </lineage>
</organism>
<protein>
    <submittedName>
        <fullName evidence="1">Uncharacterized protein</fullName>
    </submittedName>
</protein>
<keyword evidence="2" id="KW-1185">Reference proteome</keyword>
<proteinExistence type="predicted"/>
<evidence type="ECO:0000313" key="2">
    <source>
        <dbReference type="Proteomes" id="UP000501690"/>
    </source>
</evidence>
<dbReference type="Proteomes" id="UP000501690">
    <property type="component" value="Linkage Group LG9"/>
</dbReference>
<accession>A0A4D6N2U8</accession>
<sequence length="92" mass="10297">MNRLAARVTPLGDANPCVLVQRFSMDSVMNEIWGFSVHHECWKNLGFAQNLMCRLAASMRHQAINTAAVEIALCDCSGRVLVFCEGEAKFYM</sequence>
<evidence type="ECO:0000313" key="1">
    <source>
        <dbReference type="EMBL" id="QCE06415.1"/>
    </source>
</evidence>
<reference evidence="1 2" key="1">
    <citation type="submission" date="2019-04" db="EMBL/GenBank/DDBJ databases">
        <title>An improved genome assembly and genetic linkage map for asparagus bean, Vigna unguiculata ssp. sesquipedialis.</title>
        <authorList>
            <person name="Xia Q."/>
            <person name="Zhang R."/>
            <person name="Dong Y."/>
        </authorList>
    </citation>
    <scope>NUCLEOTIDE SEQUENCE [LARGE SCALE GENOMIC DNA]</scope>
    <source>
        <tissue evidence="1">Leaf</tissue>
    </source>
</reference>
<dbReference type="EMBL" id="CP039353">
    <property type="protein sequence ID" value="QCE06415.1"/>
    <property type="molecule type" value="Genomic_DNA"/>
</dbReference>